<dbReference type="GO" id="GO:0009897">
    <property type="term" value="C:external side of plasma membrane"/>
    <property type="evidence" value="ECO:0007669"/>
    <property type="project" value="TreeGrafter"/>
</dbReference>
<dbReference type="EMBL" id="JABFDY010000001">
    <property type="protein sequence ID" value="KAF7711420.1"/>
    <property type="molecule type" value="Genomic_DNA"/>
</dbReference>
<dbReference type="AlphaFoldDB" id="A0A8T0C014"/>
<reference evidence="3" key="1">
    <citation type="submission" date="2020-08" db="EMBL/GenBank/DDBJ databases">
        <title>Chromosome-level assembly of Southern catfish (Silurus meridionalis) provides insights into visual adaptation to the nocturnal and benthic lifestyles.</title>
        <authorList>
            <person name="Zhang Y."/>
            <person name="Wang D."/>
            <person name="Peng Z."/>
        </authorList>
    </citation>
    <scope>NUCLEOTIDE SEQUENCE</scope>
    <source>
        <strain evidence="3">SWU-2019-XX</strain>
        <tissue evidence="3">Muscle</tissue>
    </source>
</reference>
<comment type="caution">
    <text evidence="3">The sequence shown here is derived from an EMBL/GenBank/DDBJ whole genome shotgun (WGS) entry which is preliminary data.</text>
</comment>
<protein>
    <recommendedName>
        <fullName evidence="2">TNFR-Cys domain-containing protein</fullName>
    </recommendedName>
</protein>
<keyword evidence="1" id="KW-0472">Membrane</keyword>
<name>A0A8T0C014_SILME</name>
<keyword evidence="1" id="KW-1133">Transmembrane helix</keyword>
<evidence type="ECO:0000313" key="3">
    <source>
        <dbReference type="EMBL" id="KAF7711420.1"/>
    </source>
</evidence>
<evidence type="ECO:0000313" key="4">
    <source>
        <dbReference type="Proteomes" id="UP000606274"/>
    </source>
</evidence>
<dbReference type="PROSITE" id="PS00652">
    <property type="entry name" value="TNFR_NGFR_1"/>
    <property type="match status" value="1"/>
</dbReference>
<dbReference type="Gene3D" id="2.10.50.10">
    <property type="entry name" value="Tumor Necrosis Factor Receptor, subunit A, domain 2"/>
    <property type="match status" value="2"/>
</dbReference>
<dbReference type="PANTHER" id="PTHR47388">
    <property type="entry name" value="TUMOR NECROSIS FACTOR RECEPTOR SUPERFAMILY MEMBER 18"/>
    <property type="match status" value="1"/>
</dbReference>
<keyword evidence="1" id="KW-0812">Transmembrane</keyword>
<evidence type="ECO:0000256" key="1">
    <source>
        <dbReference type="SAM" id="Phobius"/>
    </source>
</evidence>
<dbReference type="GO" id="GO:0045785">
    <property type="term" value="P:positive regulation of cell adhesion"/>
    <property type="evidence" value="ECO:0007669"/>
    <property type="project" value="TreeGrafter"/>
</dbReference>
<accession>A0A8T0C014</accession>
<feature type="transmembrane region" description="Helical" evidence="1">
    <location>
        <begin position="6"/>
        <end position="27"/>
    </location>
</feature>
<keyword evidence="4" id="KW-1185">Reference proteome</keyword>
<feature type="domain" description="TNFR-Cys" evidence="2">
    <location>
        <begin position="25"/>
        <end position="59"/>
    </location>
</feature>
<dbReference type="InterPro" id="IPR053107">
    <property type="entry name" value="TNFRSF18"/>
</dbReference>
<gene>
    <name evidence="3" type="ORF">HF521_000431</name>
</gene>
<dbReference type="Proteomes" id="UP000606274">
    <property type="component" value="Unassembled WGS sequence"/>
</dbReference>
<dbReference type="InterPro" id="IPR001368">
    <property type="entry name" value="TNFR/NGFR_Cys_rich_reg"/>
</dbReference>
<sequence>MDIVRLYMLLFATGYVLSICMALECNWKRQYEYKGKCCQICPLGTFPIQHCTNSSESVCKNCTNMNDHCFCNNNLCEDDTCSKCSPTKKCTPGEKLIRTGLFKFRYICEPCPSQTYNDEERNICKPTME</sequence>
<proteinExistence type="predicted"/>
<dbReference type="PANTHER" id="PTHR47388:SF1">
    <property type="entry name" value="TUMOR NECROSIS FACTOR RECEPTOR SUPERFAMILY MEMBER 18"/>
    <property type="match status" value="1"/>
</dbReference>
<dbReference type="SUPFAM" id="SSF57586">
    <property type="entry name" value="TNF receptor-like"/>
    <property type="match status" value="1"/>
</dbReference>
<evidence type="ECO:0000259" key="2">
    <source>
        <dbReference type="PROSITE" id="PS00652"/>
    </source>
</evidence>
<organism evidence="3 4">
    <name type="scientific">Silurus meridionalis</name>
    <name type="common">Southern catfish</name>
    <name type="synonym">Silurus soldatovi meridionalis</name>
    <dbReference type="NCBI Taxonomy" id="175797"/>
    <lineage>
        <taxon>Eukaryota</taxon>
        <taxon>Metazoa</taxon>
        <taxon>Chordata</taxon>
        <taxon>Craniata</taxon>
        <taxon>Vertebrata</taxon>
        <taxon>Euteleostomi</taxon>
        <taxon>Actinopterygii</taxon>
        <taxon>Neopterygii</taxon>
        <taxon>Teleostei</taxon>
        <taxon>Ostariophysi</taxon>
        <taxon>Siluriformes</taxon>
        <taxon>Siluridae</taxon>
        <taxon>Silurus</taxon>
    </lineage>
</organism>